<evidence type="ECO:0000256" key="5">
    <source>
        <dbReference type="ARBA" id="ARBA00022679"/>
    </source>
</evidence>
<dbReference type="PROSITE" id="PS50972">
    <property type="entry name" value="PTERIN_BINDING"/>
    <property type="match status" value="1"/>
</dbReference>
<keyword evidence="7" id="KW-0460">Magnesium</keyword>
<dbReference type="GO" id="GO:0005829">
    <property type="term" value="C:cytosol"/>
    <property type="evidence" value="ECO:0007669"/>
    <property type="project" value="TreeGrafter"/>
</dbReference>
<dbReference type="GO" id="GO:0046656">
    <property type="term" value="P:folic acid biosynthetic process"/>
    <property type="evidence" value="ECO:0007669"/>
    <property type="project" value="UniProtKB-KW"/>
</dbReference>
<evidence type="ECO:0000256" key="3">
    <source>
        <dbReference type="ARBA" id="ARBA00004763"/>
    </source>
</evidence>
<dbReference type="GO" id="GO:0046872">
    <property type="term" value="F:metal ion binding"/>
    <property type="evidence" value="ECO:0007669"/>
    <property type="project" value="UniProtKB-KW"/>
</dbReference>
<dbReference type="PANTHER" id="PTHR20941:SF1">
    <property type="entry name" value="FOLIC ACID SYNTHESIS PROTEIN FOL1"/>
    <property type="match status" value="1"/>
</dbReference>
<comment type="caution">
    <text evidence="10">The sequence shown here is derived from an EMBL/GenBank/DDBJ whole genome shotgun (WGS) entry which is preliminary data.</text>
</comment>
<dbReference type="Proteomes" id="UP000311605">
    <property type="component" value="Unassembled WGS sequence"/>
</dbReference>
<comment type="pathway">
    <text evidence="3">Cofactor biosynthesis; tetrahydrofolate biosynthesis; 7,8-dihydrofolate from 2-amino-4-hydroxy-6-hydroxymethyl-7,8-dihydropteridine diphosphate and 4-aminobenzoate: step 1/2.</text>
</comment>
<dbReference type="OrthoDB" id="9811744at2"/>
<dbReference type="GO" id="GO:0046654">
    <property type="term" value="P:tetrahydrofolate biosynthetic process"/>
    <property type="evidence" value="ECO:0007669"/>
    <property type="project" value="TreeGrafter"/>
</dbReference>
<organism evidence="10 11">
    <name type="scientific">Aliirhizobium smilacinae</name>
    <dbReference type="NCBI Taxonomy" id="1395944"/>
    <lineage>
        <taxon>Bacteria</taxon>
        <taxon>Pseudomonadati</taxon>
        <taxon>Pseudomonadota</taxon>
        <taxon>Alphaproteobacteria</taxon>
        <taxon>Hyphomicrobiales</taxon>
        <taxon>Rhizobiaceae</taxon>
        <taxon>Aliirhizobium</taxon>
    </lineage>
</organism>
<dbReference type="Gene3D" id="3.20.20.20">
    <property type="entry name" value="Dihydropteroate synthase-like"/>
    <property type="match status" value="1"/>
</dbReference>
<name>A0A5C4XU36_9HYPH</name>
<dbReference type="AlphaFoldDB" id="A0A5C4XU36"/>
<evidence type="ECO:0000256" key="2">
    <source>
        <dbReference type="ARBA" id="ARBA00001946"/>
    </source>
</evidence>
<dbReference type="InterPro" id="IPR045031">
    <property type="entry name" value="DHP_synth-like"/>
</dbReference>
<feature type="domain" description="Pterin-binding" evidence="9">
    <location>
        <begin position="1"/>
        <end position="247"/>
    </location>
</feature>
<comment type="cofactor">
    <cofactor evidence="2">
        <name>Mg(2+)</name>
        <dbReference type="ChEBI" id="CHEBI:18420"/>
    </cofactor>
</comment>
<evidence type="ECO:0000256" key="8">
    <source>
        <dbReference type="ARBA" id="ARBA00022909"/>
    </source>
</evidence>
<dbReference type="PROSITE" id="PS00793">
    <property type="entry name" value="DHPS_2"/>
    <property type="match status" value="1"/>
</dbReference>
<dbReference type="CDD" id="cd00739">
    <property type="entry name" value="DHPS"/>
    <property type="match status" value="1"/>
</dbReference>
<reference evidence="10 11" key="1">
    <citation type="submission" date="2019-06" db="EMBL/GenBank/DDBJ databases">
        <title>The draft genome of Rhizobium smilacinae PTYR-5.</title>
        <authorList>
            <person name="Liu L."/>
            <person name="Li L."/>
            <person name="Zhang X."/>
        </authorList>
    </citation>
    <scope>NUCLEOTIDE SEQUENCE [LARGE SCALE GENOMIC DNA]</scope>
    <source>
        <strain evidence="10 11">PTYR-5</strain>
    </source>
</reference>
<keyword evidence="5 10" id="KW-0808">Transferase</keyword>
<evidence type="ECO:0000256" key="4">
    <source>
        <dbReference type="ARBA" id="ARBA00012458"/>
    </source>
</evidence>
<dbReference type="EMBL" id="VDMN01000001">
    <property type="protein sequence ID" value="TNM66663.1"/>
    <property type="molecule type" value="Genomic_DNA"/>
</dbReference>
<keyword evidence="6" id="KW-0479">Metal-binding</keyword>
<keyword evidence="8" id="KW-0289">Folate biosynthesis</keyword>
<evidence type="ECO:0000256" key="7">
    <source>
        <dbReference type="ARBA" id="ARBA00022842"/>
    </source>
</evidence>
<sequence length="265" mass="28246">MAIVNVTPDSFSDGGRFIDVGEAVDHGFACIRDGASILDIGGESTRPGAEPVTAAQEQDRVLPVIEKLARDTDALISVDTYRAETARLAIAAGAHLINDVYGLRHDAEMAHVVSESGAGICIMYTARGRDDHRADIIEDELMFFGQSLDMAKAAGIKDDAVVLDPGFGFVQRREQESELMARCGELHSLGFPLLIGTSRKRFVGAIAARDVATERDFATAATTAMLRLAGASIFRVHNVAGNLDAMRMADAVIDAGRAVEQAGEN</sequence>
<keyword evidence="11" id="KW-1185">Reference proteome</keyword>
<dbReference type="InterPro" id="IPR006390">
    <property type="entry name" value="DHP_synth_dom"/>
</dbReference>
<evidence type="ECO:0000313" key="10">
    <source>
        <dbReference type="EMBL" id="TNM66663.1"/>
    </source>
</evidence>
<evidence type="ECO:0000313" key="11">
    <source>
        <dbReference type="Proteomes" id="UP000311605"/>
    </source>
</evidence>
<gene>
    <name evidence="10" type="primary">folP</name>
    <name evidence="10" type="ORF">FHP24_00385</name>
</gene>
<evidence type="ECO:0000256" key="6">
    <source>
        <dbReference type="ARBA" id="ARBA00022723"/>
    </source>
</evidence>
<comment type="catalytic activity">
    <reaction evidence="1">
        <text>(7,8-dihydropterin-6-yl)methyl diphosphate + 4-aminobenzoate = 7,8-dihydropteroate + diphosphate</text>
        <dbReference type="Rhea" id="RHEA:19949"/>
        <dbReference type="ChEBI" id="CHEBI:17836"/>
        <dbReference type="ChEBI" id="CHEBI:17839"/>
        <dbReference type="ChEBI" id="CHEBI:33019"/>
        <dbReference type="ChEBI" id="CHEBI:72950"/>
        <dbReference type="EC" id="2.5.1.15"/>
    </reaction>
</comment>
<dbReference type="PANTHER" id="PTHR20941">
    <property type="entry name" value="FOLATE SYNTHESIS PROTEINS"/>
    <property type="match status" value="1"/>
</dbReference>
<evidence type="ECO:0000259" key="9">
    <source>
        <dbReference type="PROSITE" id="PS50972"/>
    </source>
</evidence>
<accession>A0A5C4XU36</accession>
<dbReference type="SUPFAM" id="SSF51717">
    <property type="entry name" value="Dihydropteroate synthetase-like"/>
    <property type="match status" value="1"/>
</dbReference>
<dbReference type="GO" id="GO:0004156">
    <property type="term" value="F:dihydropteroate synthase activity"/>
    <property type="evidence" value="ECO:0007669"/>
    <property type="project" value="UniProtKB-EC"/>
</dbReference>
<evidence type="ECO:0000256" key="1">
    <source>
        <dbReference type="ARBA" id="ARBA00000012"/>
    </source>
</evidence>
<dbReference type="InterPro" id="IPR011005">
    <property type="entry name" value="Dihydropteroate_synth-like_sf"/>
</dbReference>
<dbReference type="Pfam" id="PF00809">
    <property type="entry name" value="Pterin_bind"/>
    <property type="match status" value="1"/>
</dbReference>
<dbReference type="InterPro" id="IPR000489">
    <property type="entry name" value="Pterin-binding_dom"/>
</dbReference>
<dbReference type="NCBIfam" id="TIGR01496">
    <property type="entry name" value="DHPS"/>
    <property type="match status" value="1"/>
</dbReference>
<dbReference type="EC" id="2.5.1.15" evidence="4"/>
<protein>
    <recommendedName>
        <fullName evidence="4">dihydropteroate synthase</fullName>
        <ecNumber evidence="4">2.5.1.15</ecNumber>
    </recommendedName>
</protein>
<proteinExistence type="predicted"/>